<evidence type="ECO:0000256" key="11">
    <source>
        <dbReference type="ARBA" id="ARBA00022840"/>
    </source>
</evidence>
<dbReference type="InterPro" id="IPR000023">
    <property type="entry name" value="Phosphofructokinase_dom"/>
</dbReference>
<comment type="cofactor">
    <cofactor evidence="1">
        <name>Mg(2+)</name>
        <dbReference type="ChEBI" id="CHEBI:18420"/>
    </cofactor>
</comment>
<evidence type="ECO:0000256" key="14">
    <source>
        <dbReference type="ARBA" id="ARBA00048070"/>
    </source>
</evidence>
<evidence type="ECO:0000256" key="13">
    <source>
        <dbReference type="ARBA" id="ARBA00023152"/>
    </source>
</evidence>
<name>A0A3B0VWW9_9ZZZZ</name>
<dbReference type="FunFam" id="3.40.50.460:FF:000007">
    <property type="entry name" value="ATP-dependent 6-phosphofructokinase"/>
    <property type="match status" value="1"/>
</dbReference>
<evidence type="ECO:0000256" key="2">
    <source>
        <dbReference type="ARBA" id="ARBA00004496"/>
    </source>
</evidence>
<dbReference type="NCBIfam" id="TIGR02478">
    <property type="entry name" value="6PF1K_euk"/>
    <property type="match status" value="1"/>
</dbReference>
<dbReference type="Pfam" id="PF00365">
    <property type="entry name" value="PFK"/>
    <property type="match status" value="2"/>
</dbReference>
<dbReference type="InterPro" id="IPR009161">
    <property type="entry name" value="6-Pfructokinase_euk"/>
</dbReference>
<dbReference type="SUPFAM" id="SSF53784">
    <property type="entry name" value="Phosphofructokinase"/>
    <property type="match status" value="2"/>
</dbReference>
<evidence type="ECO:0000256" key="1">
    <source>
        <dbReference type="ARBA" id="ARBA00001946"/>
    </source>
</evidence>
<organism evidence="16">
    <name type="scientific">hydrothermal vent metagenome</name>
    <dbReference type="NCBI Taxonomy" id="652676"/>
    <lineage>
        <taxon>unclassified sequences</taxon>
        <taxon>metagenomes</taxon>
        <taxon>ecological metagenomes</taxon>
    </lineage>
</organism>
<sequence>MNAAVRAVVRAGIANGAKVYAIYEGYQGMVDGNDGIRPISWQAVGGILHKGGTMIGTARCDAFRQRNGRLRAAHNLLKQGIDNLVIIGGDGSLTGANLFQQEWPSLLNELVEKQEISAEMAQKHQKLTIIGLVGSIDNDMWGTDISIGADTALHRIIDAIDAISSTAASHQRSFVVEVMGRNCGYLALMSALASGADFALIPESPPNLDAWEDKMCQVLRTGRENGRRDSIVIVAEGAQDRHGNKISCGYVKQLLEERLQEDARITILGHVQRGGSPSAFDRNLSTLLGTAAIDAIISEKVTGEATLIGFKGNKIIQNPLTHCLQKTAAANEAIRTCNFQQAMALRGRGFSESFQTLRTLVRSTPHQPLPGQKKKRIAVIHSGAPAPGMNTAVRAAVRLGLDKGHTLLGINNGFAGFVKGEITQLNWMSVNGWAYLGGSELGTNRHIPAKSDFYEIARNIEEHEIEGLLIIGGWSAYESALELYKRRGNYPAFNIPILCFPATIDNDLPGSELSVGADSALNSIIDAIDKIKQSAVASTRVFVVEVMGERCGYLALMSALATGSERVYLHEEGIRLTDLSKDVETLIEGFQAGKRLGVIIRCEGANDTYSTDFMCALLEEEGGDYFTVRKSVLGHLQQGGNPTPFDRILATRLAAKCITFLEEQIGSLEQESTCIGLQNGSFKFTELHKLSRLMDKANRRPKHQWWLQLRPIARTMANGQQFQQTILSGHEDLL</sequence>
<dbReference type="UniPathway" id="UPA00109">
    <property type="reaction ID" value="UER00182"/>
</dbReference>
<evidence type="ECO:0000256" key="4">
    <source>
        <dbReference type="ARBA" id="ARBA00012055"/>
    </source>
</evidence>
<dbReference type="InterPro" id="IPR035966">
    <property type="entry name" value="PKF_sf"/>
</dbReference>
<protein>
    <recommendedName>
        <fullName evidence="4">6-phosphofructokinase</fullName>
        <ecNumber evidence="4">2.7.1.11</ecNumber>
    </recommendedName>
</protein>
<dbReference type="Gene3D" id="3.40.50.460">
    <property type="entry name" value="Phosphofructokinase domain"/>
    <property type="match status" value="2"/>
</dbReference>
<feature type="domain" description="Phosphofructokinase" evidence="15">
    <location>
        <begin position="376"/>
        <end position="660"/>
    </location>
</feature>
<comment type="catalytic activity">
    <reaction evidence="14">
        <text>beta-D-fructose 6-phosphate + ATP = beta-D-fructose 1,6-bisphosphate + ADP + H(+)</text>
        <dbReference type="Rhea" id="RHEA:16109"/>
        <dbReference type="ChEBI" id="CHEBI:15378"/>
        <dbReference type="ChEBI" id="CHEBI:30616"/>
        <dbReference type="ChEBI" id="CHEBI:32966"/>
        <dbReference type="ChEBI" id="CHEBI:57634"/>
        <dbReference type="ChEBI" id="CHEBI:456216"/>
        <dbReference type="EC" id="2.7.1.11"/>
    </reaction>
</comment>
<accession>A0A3B0VWW9</accession>
<dbReference type="Gene3D" id="3.40.50.450">
    <property type="match status" value="2"/>
</dbReference>
<dbReference type="GO" id="GO:0005524">
    <property type="term" value="F:ATP binding"/>
    <property type="evidence" value="ECO:0007669"/>
    <property type="project" value="UniProtKB-KW"/>
</dbReference>
<evidence type="ECO:0000256" key="5">
    <source>
        <dbReference type="ARBA" id="ARBA00022490"/>
    </source>
</evidence>
<comment type="pathway">
    <text evidence="3">Carbohydrate degradation; glycolysis; D-glyceraldehyde 3-phosphate and glycerone phosphate from D-glucose: step 3/4.</text>
</comment>
<dbReference type="PRINTS" id="PR00476">
    <property type="entry name" value="PHFRCTKINASE"/>
</dbReference>
<dbReference type="GO" id="GO:0005945">
    <property type="term" value="C:6-phosphofructokinase complex"/>
    <property type="evidence" value="ECO:0007669"/>
    <property type="project" value="TreeGrafter"/>
</dbReference>
<dbReference type="PROSITE" id="PS00433">
    <property type="entry name" value="PHOSPHOFRUCTOKINASE"/>
    <property type="match status" value="2"/>
</dbReference>
<keyword evidence="8" id="KW-0479">Metal-binding</keyword>
<dbReference type="GO" id="GO:0048029">
    <property type="term" value="F:monosaccharide binding"/>
    <property type="evidence" value="ECO:0007669"/>
    <property type="project" value="TreeGrafter"/>
</dbReference>
<proteinExistence type="predicted"/>
<dbReference type="GO" id="GO:0046872">
    <property type="term" value="F:metal ion binding"/>
    <property type="evidence" value="ECO:0007669"/>
    <property type="project" value="UniProtKB-KW"/>
</dbReference>
<evidence type="ECO:0000313" key="16">
    <source>
        <dbReference type="EMBL" id="VAW43612.1"/>
    </source>
</evidence>
<evidence type="ECO:0000256" key="8">
    <source>
        <dbReference type="ARBA" id="ARBA00022723"/>
    </source>
</evidence>
<reference evidence="16" key="1">
    <citation type="submission" date="2018-06" db="EMBL/GenBank/DDBJ databases">
        <authorList>
            <person name="Zhirakovskaya E."/>
        </authorList>
    </citation>
    <scope>NUCLEOTIDE SEQUENCE</scope>
</reference>
<dbReference type="PANTHER" id="PTHR13697:SF4">
    <property type="entry name" value="ATP-DEPENDENT 6-PHOSPHOFRUCTOKINASE"/>
    <property type="match status" value="1"/>
</dbReference>
<dbReference type="GO" id="GO:0070095">
    <property type="term" value="F:fructose-6-phosphate binding"/>
    <property type="evidence" value="ECO:0007669"/>
    <property type="project" value="TreeGrafter"/>
</dbReference>
<dbReference type="PIRSF" id="PIRSF000533">
    <property type="entry name" value="ATP_PFK_euk"/>
    <property type="match status" value="1"/>
</dbReference>
<dbReference type="AlphaFoldDB" id="A0A3B0VWW9"/>
<keyword evidence="7 16" id="KW-0808">Transferase</keyword>
<dbReference type="GO" id="GO:0042802">
    <property type="term" value="F:identical protein binding"/>
    <property type="evidence" value="ECO:0007669"/>
    <property type="project" value="TreeGrafter"/>
</dbReference>
<dbReference type="InterPro" id="IPR015912">
    <property type="entry name" value="Phosphofructokinase_CS"/>
</dbReference>
<gene>
    <name evidence="16" type="ORF">MNBD_CHLOROFLEXI01-4001</name>
</gene>
<dbReference type="EC" id="2.7.1.11" evidence="4"/>
<dbReference type="InterPro" id="IPR022953">
    <property type="entry name" value="ATP_PFK"/>
</dbReference>
<evidence type="ECO:0000256" key="12">
    <source>
        <dbReference type="ARBA" id="ARBA00022842"/>
    </source>
</evidence>
<comment type="subcellular location">
    <subcellularLocation>
        <location evidence="2">Cytoplasm</location>
    </subcellularLocation>
</comment>
<keyword evidence="13" id="KW-0324">Glycolysis</keyword>
<dbReference type="EMBL" id="UOEU01001120">
    <property type="protein sequence ID" value="VAW43612.1"/>
    <property type="molecule type" value="Genomic_DNA"/>
</dbReference>
<evidence type="ECO:0000256" key="6">
    <source>
        <dbReference type="ARBA" id="ARBA00022533"/>
    </source>
</evidence>
<keyword evidence="11" id="KW-0067">ATP-binding</keyword>
<dbReference type="PANTHER" id="PTHR13697">
    <property type="entry name" value="PHOSPHOFRUCTOKINASE"/>
    <property type="match status" value="1"/>
</dbReference>
<keyword evidence="12" id="KW-0460">Magnesium</keyword>
<dbReference type="GO" id="GO:0016208">
    <property type="term" value="F:AMP binding"/>
    <property type="evidence" value="ECO:0007669"/>
    <property type="project" value="TreeGrafter"/>
</dbReference>
<keyword evidence="5" id="KW-0963">Cytoplasm</keyword>
<keyword evidence="9" id="KW-0547">Nucleotide-binding</keyword>
<dbReference type="FunFam" id="3.40.50.460:FF:000008">
    <property type="entry name" value="ATP-dependent 6-phosphofructokinase"/>
    <property type="match status" value="1"/>
</dbReference>
<evidence type="ECO:0000256" key="3">
    <source>
        <dbReference type="ARBA" id="ARBA00004679"/>
    </source>
</evidence>
<keyword evidence="10 16" id="KW-0418">Kinase</keyword>
<evidence type="ECO:0000256" key="10">
    <source>
        <dbReference type="ARBA" id="ARBA00022777"/>
    </source>
</evidence>
<keyword evidence="6" id="KW-0021">Allosteric enzyme</keyword>
<evidence type="ECO:0000259" key="15">
    <source>
        <dbReference type="Pfam" id="PF00365"/>
    </source>
</evidence>
<dbReference type="GO" id="GO:0030388">
    <property type="term" value="P:fructose 1,6-bisphosphate metabolic process"/>
    <property type="evidence" value="ECO:0007669"/>
    <property type="project" value="TreeGrafter"/>
</dbReference>
<evidence type="ECO:0000256" key="7">
    <source>
        <dbReference type="ARBA" id="ARBA00022679"/>
    </source>
</evidence>
<dbReference type="GO" id="GO:0061621">
    <property type="term" value="P:canonical glycolysis"/>
    <property type="evidence" value="ECO:0007669"/>
    <property type="project" value="TreeGrafter"/>
</dbReference>
<evidence type="ECO:0000256" key="9">
    <source>
        <dbReference type="ARBA" id="ARBA00022741"/>
    </source>
</evidence>
<feature type="domain" description="Phosphofructokinase" evidence="15">
    <location>
        <begin position="1"/>
        <end position="296"/>
    </location>
</feature>
<dbReference type="GO" id="GO:0006002">
    <property type="term" value="P:fructose 6-phosphate metabolic process"/>
    <property type="evidence" value="ECO:0007669"/>
    <property type="project" value="InterPro"/>
</dbReference>
<dbReference type="GO" id="GO:0003872">
    <property type="term" value="F:6-phosphofructokinase activity"/>
    <property type="evidence" value="ECO:0007669"/>
    <property type="project" value="UniProtKB-EC"/>
</dbReference>